<sequence length="222" mass="24979">MGTTTQPMCPFDSCIVETEAASPSSRPTALLNTSIAFRIWLIHLIAVSGIRERRQILKHVLRRTSGRRGAAVTGGGEREVSQSLYWLKRSRDWRKPQEAQSHCELSVCINLLLLTELHGEFSHHHHQCHALPSEIYTTREQPDSAEVERERESRQAEVERERREEAPPVSNTCKWKLSQLDNKPRGGAGILQNIIKGVTATARRSARDLVPGAGRRHRGSLA</sequence>
<dbReference type="AlphaFoldDB" id="A0A9N7UYW3"/>
<evidence type="ECO:0000313" key="3">
    <source>
        <dbReference type="Proteomes" id="UP001153269"/>
    </source>
</evidence>
<organism evidence="2 3">
    <name type="scientific">Pleuronectes platessa</name>
    <name type="common">European plaice</name>
    <dbReference type="NCBI Taxonomy" id="8262"/>
    <lineage>
        <taxon>Eukaryota</taxon>
        <taxon>Metazoa</taxon>
        <taxon>Chordata</taxon>
        <taxon>Craniata</taxon>
        <taxon>Vertebrata</taxon>
        <taxon>Euteleostomi</taxon>
        <taxon>Actinopterygii</taxon>
        <taxon>Neopterygii</taxon>
        <taxon>Teleostei</taxon>
        <taxon>Neoteleostei</taxon>
        <taxon>Acanthomorphata</taxon>
        <taxon>Carangaria</taxon>
        <taxon>Pleuronectiformes</taxon>
        <taxon>Pleuronectoidei</taxon>
        <taxon>Pleuronectidae</taxon>
        <taxon>Pleuronectes</taxon>
    </lineage>
</organism>
<feature type="region of interest" description="Disordered" evidence="1">
    <location>
        <begin position="135"/>
        <end position="170"/>
    </location>
</feature>
<dbReference type="EMBL" id="CADEAL010002225">
    <property type="protein sequence ID" value="CAB1439058.1"/>
    <property type="molecule type" value="Genomic_DNA"/>
</dbReference>
<evidence type="ECO:0000256" key="1">
    <source>
        <dbReference type="SAM" id="MobiDB-lite"/>
    </source>
</evidence>
<name>A0A9N7UYW3_PLEPL</name>
<dbReference type="Proteomes" id="UP001153269">
    <property type="component" value="Unassembled WGS sequence"/>
</dbReference>
<feature type="region of interest" description="Disordered" evidence="1">
    <location>
        <begin position="201"/>
        <end position="222"/>
    </location>
</feature>
<keyword evidence="3" id="KW-1185">Reference proteome</keyword>
<evidence type="ECO:0000313" key="2">
    <source>
        <dbReference type="EMBL" id="CAB1439058.1"/>
    </source>
</evidence>
<reference evidence="2" key="1">
    <citation type="submission" date="2020-03" db="EMBL/GenBank/DDBJ databases">
        <authorList>
            <person name="Weist P."/>
        </authorList>
    </citation>
    <scope>NUCLEOTIDE SEQUENCE</scope>
</reference>
<protein>
    <submittedName>
        <fullName evidence="2">Uncharacterized protein</fullName>
    </submittedName>
</protein>
<proteinExistence type="predicted"/>
<accession>A0A9N7UYW3</accession>
<comment type="caution">
    <text evidence="2">The sequence shown here is derived from an EMBL/GenBank/DDBJ whole genome shotgun (WGS) entry which is preliminary data.</text>
</comment>
<gene>
    <name evidence="2" type="ORF">PLEPLA_LOCUS26902</name>
</gene>
<feature type="compositionally biased region" description="Basic and acidic residues" evidence="1">
    <location>
        <begin position="140"/>
        <end position="166"/>
    </location>
</feature>